<organism evidence="4 5">
    <name type="scientific">Oceanicola granulosus (strain ATCC BAA-861 / DSM 15982 / KCTC 12143 / HTCC2516)</name>
    <dbReference type="NCBI Taxonomy" id="314256"/>
    <lineage>
        <taxon>Bacteria</taxon>
        <taxon>Pseudomonadati</taxon>
        <taxon>Pseudomonadota</taxon>
        <taxon>Alphaproteobacteria</taxon>
        <taxon>Rhodobacterales</taxon>
        <taxon>Roseobacteraceae</taxon>
        <taxon>Oceanicola</taxon>
    </lineage>
</organism>
<dbReference type="GO" id="GO:0015920">
    <property type="term" value="P:lipopolysaccharide transport"/>
    <property type="evidence" value="ECO:0007669"/>
    <property type="project" value="TreeGrafter"/>
</dbReference>
<dbReference type="GO" id="GO:0009279">
    <property type="term" value="C:cell outer membrane"/>
    <property type="evidence" value="ECO:0007669"/>
    <property type="project" value="TreeGrafter"/>
</dbReference>
<reference evidence="4 5" key="1">
    <citation type="journal article" date="2010" name="J. Bacteriol.">
        <title>Genome sequences of Oceanicola granulosus HTCC2516(T) and Oceanicola batsensis HTCC2597(TDelta).</title>
        <authorList>
            <person name="Thrash J.C."/>
            <person name="Cho J.C."/>
            <person name="Vergin K.L."/>
            <person name="Giovannoni S.J."/>
        </authorList>
    </citation>
    <scope>NUCLEOTIDE SEQUENCE [LARGE SCALE GENOMIC DNA]</scope>
    <source>
        <strain evidence="5">ATCC BAA-861 / DSM 15982 / KCTC 12143 / HTCC2516</strain>
    </source>
</reference>
<dbReference type="PANTHER" id="PTHR36504">
    <property type="entry name" value="LIPOPOLYSACCHARIDE EXPORT SYSTEM PROTEIN LPTA"/>
    <property type="match status" value="1"/>
</dbReference>
<keyword evidence="1 2" id="KW-0732">Signal</keyword>
<dbReference type="InterPro" id="IPR005653">
    <property type="entry name" value="OstA-like_N"/>
</dbReference>
<dbReference type="RefSeq" id="WP_007255718.1">
    <property type="nucleotide sequence ID" value="NZ_CH724107.1"/>
</dbReference>
<dbReference type="OrthoDB" id="9811926at2"/>
<feature type="signal peptide" evidence="2">
    <location>
        <begin position="1"/>
        <end position="21"/>
    </location>
</feature>
<dbReference type="GO" id="GO:0017089">
    <property type="term" value="F:glycolipid transfer activity"/>
    <property type="evidence" value="ECO:0007669"/>
    <property type="project" value="TreeGrafter"/>
</dbReference>
<dbReference type="Pfam" id="PF03968">
    <property type="entry name" value="LptD_N"/>
    <property type="match status" value="1"/>
</dbReference>
<evidence type="ECO:0000256" key="1">
    <source>
        <dbReference type="ARBA" id="ARBA00022729"/>
    </source>
</evidence>
<evidence type="ECO:0000313" key="4">
    <source>
        <dbReference type="EMBL" id="EAR52984.1"/>
    </source>
</evidence>
<keyword evidence="5" id="KW-1185">Reference proteome</keyword>
<feature type="domain" description="Organic solvent tolerance-like N-terminal" evidence="3">
    <location>
        <begin position="39"/>
        <end position="144"/>
    </location>
</feature>
<evidence type="ECO:0000313" key="5">
    <source>
        <dbReference type="Proteomes" id="UP000003635"/>
    </source>
</evidence>
<evidence type="ECO:0000259" key="3">
    <source>
        <dbReference type="Pfam" id="PF03968"/>
    </source>
</evidence>
<name>Q2CK05_OCEGH</name>
<dbReference type="eggNOG" id="COG1934">
    <property type="taxonomic scope" value="Bacteria"/>
</dbReference>
<dbReference type="STRING" id="314256.OG2516_10991"/>
<dbReference type="Proteomes" id="UP000003635">
    <property type="component" value="Unassembled WGS sequence"/>
</dbReference>
<dbReference type="HOGENOM" id="CLU_095993_0_2_5"/>
<dbReference type="EMBL" id="AAOT01000001">
    <property type="protein sequence ID" value="EAR52984.1"/>
    <property type="molecule type" value="Genomic_DNA"/>
</dbReference>
<dbReference type="AlphaFoldDB" id="Q2CK05"/>
<dbReference type="PANTHER" id="PTHR36504:SF1">
    <property type="entry name" value="LIPOPOLYSACCHARIDE EXPORT SYSTEM PROTEIN LPTA"/>
    <property type="match status" value="1"/>
</dbReference>
<dbReference type="InterPro" id="IPR052037">
    <property type="entry name" value="LPS_export_LptA"/>
</dbReference>
<comment type="caution">
    <text evidence="4">The sequence shown here is derived from an EMBL/GenBank/DDBJ whole genome shotgun (WGS) entry which is preliminary data.</text>
</comment>
<dbReference type="GO" id="GO:0030288">
    <property type="term" value="C:outer membrane-bounded periplasmic space"/>
    <property type="evidence" value="ECO:0007669"/>
    <property type="project" value="TreeGrafter"/>
</dbReference>
<feature type="chain" id="PRO_5004207552" description="Organic solvent tolerance-like N-terminal domain-containing protein" evidence="2">
    <location>
        <begin position="22"/>
        <end position="161"/>
    </location>
</feature>
<accession>Q2CK05</accession>
<gene>
    <name evidence="4" type="ORF">OG2516_10991</name>
</gene>
<protein>
    <recommendedName>
        <fullName evidence="3">Organic solvent tolerance-like N-terminal domain-containing protein</fullName>
    </recommendedName>
</protein>
<dbReference type="Gene3D" id="2.60.450.10">
    <property type="entry name" value="Lipopolysaccharide (LPS) transport protein A like domain"/>
    <property type="match status" value="1"/>
</dbReference>
<proteinExistence type="predicted"/>
<sequence>MTRTIAATFLAATLAASAGWAQSNVDLGGISADPDAPVEVTADSLSVNREEGTAVFSGNVLIGQGELRISAAEVQVIYSEETGDITRLLASGGVTMVTETEQAEAQTADYDIDAGQLVMEGDVLLTQGASALSAGRMVVDLDTGAAQMDGRVRTVFQQDGN</sequence>
<evidence type="ECO:0000256" key="2">
    <source>
        <dbReference type="SAM" id="SignalP"/>
    </source>
</evidence>